<comment type="caution">
    <text evidence="5">The sequence shown here is derived from an EMBL/GenBank/DDBJ whole genome shotgun (WGS) entry which is preliminary data.</text>
</comment>
<dbReference type="Gene3D" id="3.40.1410.10">
    <property type="entry name" value="Chorismate lyase-like"/>
    <property type="match status" value="1"/>
</dbReference>
<gene>
    <name evidence="5" type="ORF">J2S42_000004</name>
    <name evidence="6" type="ORF">J2S42_008405</name>
</gene>
<evidence type="ECO:0000313" key="5">
    <source>
        <dbReference type="EMBL" id="MDQ0363335.1"/>
    </source>
</evidence>
<reference evidence="5 7" key="1">
    <citation type="submission" date="2023-07" db="EMBL/GenBank/DDBJ databases">
        <title>Sequencing the genomes of 1000 actinobacteria strains.</title>
        <authorList>
            <person name="Klenk H.-P."/>
        </authorList>
    </citation>
    <scope>NUCLEOTIDE SEQUENCE [LARGE SCALE GENOMIC DNA]</scope>
    <source>
        <strain evidence="5 7">DSM 44709</strain>
    </source>
</reference>
<organism evidence="5 7">
    <name type="scientific">Catenuloplanes indicus</name>
    <dbReference type="NCBI Taxonomy" id="137267"/>
    <lineage>
        <taxon>Bacteria</taxon>
        <taxon>Bacillati</taxon>
        <taxon>Actinomycetota</taxon>
        <taxon>Actinomycetes</taxon>
        <taxon>Micromonosporales</taxon>
        <taxon>Micromonosporaceae</taxon>
        <taxon>Catenuloplanes</taxon>
    </lineage>
</organism>
<evidence type="ECO:0000256" key="3">
    <source>
        <dbReference type="ARBA" id="ARBA00023163"/>
    </source>
</evidence>
<dbReference type="PANTHER" id="PTHR44846:SF17">
    <property type="entry name" value="GNTR-FAMILY TRANSCRIPTIONAL REGULATOR"/>
    <property type="match status" value="1"/>
</dbReference>
<dbReference type="SMART" id="SM00345">
    <property type="entry name" value="HTH_GNTR"/>
    <property type="match status" value="1"/>
</dbReference>
<dbReference type="PROSITE" id="PS50949">
    <property type="entry name" value="HTH_GNTR"/>
    <property type="match status" value="1"/>
</dbReference>
<evidence type="ECO:0000259" key="4">
    <source>
        <dbReference type="PROSITE" id="PS50949"/>
    </source>
</evidence>
<dbReference type="GO" id="GO:0003677">
    <property type="term" value="F:DNA binding"/>
    <property type="evidence" value="ECO:0007669"/>
    <property type="project" value="UniProtKB-KW"/>
</dbReference>
<dbReference type="SUPFAM" id="SSF64288">
    <property type="entry name" value="Chorismate lyase-like"/>
    <property type="match status" value="1"/>
</dbReference>
<accession>A0AAE3VTI1</accession>
<dbReference type="InterPro" id="IPR036390">
    <property type="entry name" value="WH_DNA-bd_sf"/>
</dbReference>
<dbReference type="Proteomes" id="UP001240236">
    <property type="component" value="Unassembled WGS sequence"/>
</dbReference>
<keyword evidence="1" id="KW-0805">Transcription regulation</keyword>
<dbReference type="GO" id="GO:0003700">
    <property type="term" value="F:DNA-binding transcription factor activity"/>
    <property type="evidence" value="ECO:0007669"/>
    <property type="project" value="InterPro"/>
</dbReference>
<evidence type="ECO:0000256" key="2">
    <source>
        <dbReference type="ARBA" id="ARBA00023125"/>
    </source>
</evidence>
<sequence>MNSPTPPPKPKVDRERSAQIAAEIRAQIMDGNLPPGSQAPSIPTIAEQYDTGRSTAQNAYDLLKEEGYLEGRRGSGTFVRTTPHETIEPADYGRVPLAGEAYPWITRPATEGRPRSIDLRSVGEVPAPGQVAAAFGIQLGDPVICREQVFLLDGAPVEYDHIYFPVDLGRGTRLAEARRIKGGAPAVLAEMGRAPAAFDDLLATRGATMKELEVFGLSKAVPMLRTFRVVHDSDGAVISAEVIVKPGNRWQLRYRWKPETSA</sequence>
<evidence type="ECO:0000313" key="7">
    <source>
        <dbReference type="Proteomes" id="UP001240236"/>
    </source>
</evidence>
<dbReference type="InterPro" id="IPR028978">
    <property type="entry name" value="Chorismate_lyase_/UTRA_dom_sf"/>
</dbReference>
<dbReference type="InterPro" id="IPR036388">
    <property type="entry name" value="WH-like_DNA-bd_sf"/>
</dbReference>
<evidence type="ECO:0000256" key="1">
    <source>
        <dbReference type="ARBA" id="ARBA00023015"/>
    </source>
</evidence>
<dbReference type="Pfam" id="PF07702">
    <property type="entry name" value="UTRA"/>
    <property type="match status" value="1"/>
</dbReference>
<feature type="domain" description="HTH gntR-type" evidence="4">
    <location>
        <begin position="14"/>
        <end position="82"/>
    </location>
</feature>
<protein>
    <submittedName>
        <fullName evidence="5">GntR family transcriptional regulator</fullName>
    </submittedName>
</protein>
<dbReference type="RefSeq" id="WP_307233879.1">
    <property type="nucleotide sequence ID" value="NZ_JAUSUZ010000001.1"/>
</dbReference>
<dbReference type="AlphaFoldDB" id="A0AAE3VTI1"/>
<dbReference type="InterPro" id="IPR011663">
    <property type="entry name" value="UTRA"/>
</dbReference>
<name>A0AAE3VTI1_9ACTN</name>
<keyword evidence="2" id="KW-0238">DNA-binding</keyword>
<proteinExistence type="predicted"/>
<dbReference type="EMBL" id="JAUSUZ010000001">
    <property type="protein sequence ID" value="MDQ0363335.1"/>
    <property type="molecule type" value="Genomic_DNA"/>
</dbReference>
<dbReference type="InterPro" id="IPR000524">
    <property type="entry name" value="Tscrpt_reg_HTH_GntR"/>
</dbReference>
<keyword evidence="7" id="KW-1185">Reference proteome</keyword>
<dbReference type="Gene3D" id="1.10.10.10">
    <property type="entry name" value="Winged helix-like DNA-binding domain superfamily/Winged helix DNA-binding domain"/>
    <property type="match status" value="1"/>
</dbReference>
<keyword evidence="3" id="KW-0804">Transcription</keyword>
<dbReference type="EMBL" id="JAUSUZ010000002">
    <property type="protein sequence ID" value="MDQ0371657.1"/>
    <property type="molecule type" value="Genomic_DNA"/>
</dbReference>
<dbReference type="GO" id="GO:0045892">
    <property type="term" value="P:negative regulation of DNA-templated transcription"/>
    <property type="evidence" value="ECO:0007669"/>
    <property type="project" value="TreeGrafter"/>
</dbReference>
<dbReference type="CDD" id="cd07377">
    <property type="entry name" value="WHTH_GntR"/>
    <property type="match status" value="1"/>
</dbReference>
<dbReference type="Pfam" id="PF00392">
    <property type="entry name" value="GntR"/>
    <property type="match status" value="1"/>
</dbReference>
<dbReference type="SUPFAM" id="SSF46785">
    <property type="entry name" value="Winged helix' DNA-binding domain"/>
    <property type="match status" value="1"/>
</dbReference>
<evidence type="ECO:0000313" key="6">
    <source>
        <dbReference type="EMBL" id="MDQ0371657.1"/>
    </source>
</evidence>
<dbReference type="SMART" id="SM00866">
    <property type="entry name" value="UTRA"/>
    <property type="match status" value="1"/>
</dbReference>
<dbReference type="PANTHER" id="PTHR44846">
    <property type="entry name" value="MANNOSYL-D-GLYCERATE TRANSPORT/METABOLISM SYSTEM REPRESSOR MNGR-RELATED"/>
    <property type="match status" value="1"/>
</dbReference>
<dbReference type="InterPro" id="IPR050679">
    <property type="entry name" value="Bact_HTH_transcr_reg"/>
</dbReference>